<dbReference type="EC" id="3.1.1.29" evidence="3"/>
<proteinExistence type="predicted"/>
<dbReference type="GO" id="GO:0004045">
    <property type="term" value="F:peptidyl-tRNA hydrolase activity"/>
    <property type="evidence" value="ECO:0007669"/>
    <property type="project" value="UniProtKB-EC"/>
</dbReference>
<dbReference type="Proteomes" id="UP000293719">
    <property type="component" value="Chromosome"/>
</dbReference>
<dbReference type="PANTHER" id="PTHR47814:SF1">
    <property type="entry name" value="PEPTIDYL-TRNA HYDROLASE ARFB"/>
    <property type="match status" value="1"/>
</dbReference>
<evidence type="ECO:0000259" key="2">
    <source>
        <dbReference type="Pfam" id="PF00472"/>
    </source>
</evidence>
<dbReference type="SUPFAM" id="SSF110916">
    <property type="entry name" value="Peptidyl-tRNA hydrolase domain-like"/>
    <property type="match status" value="1"/>
</dbReference>
<dbReference type="GO" id="GO:0003747">
    <property type="term" value="F:translation release factor activity"/>
    <property type="evidence" value="ECO:0007669"/>
    <property type="project" value="InterPro"/>
</dbReference>
<evidence type="ECO:0000313" key="3">
    <source>
        <dbReference type="EMBL" id="QBK29386.1"/>
    </source>
</evidence>
<dbReference type="NCBIfam" id="NF006718">
    <property type="entry name" value="PRK09256.1"/>
    <property type="match status" value="1"/>
</dbReference>
<feature type="compositionally biased region" description="Basic residues" evidence="1">
    <location>
        <begin position="125"/>
        <end position="138"/>
    </location>
</feature>
<dbReference type="GeneID" id="90765959"/>
<dbReference type="GO" id="GO:0072344">
    <property type="term" value="P:rescue of stalled ribosome"/>
    <property type="evidence" value="ECO:0007669"/>
    <property type="project" value="TreeGrafter"/>
</dbReference>
<feature type="domain" description="Prokaryotic-type class I peptide chain release factors" evidence="2">
    <location>
        <begin position="13"/>
        <end position="138"/>
    </location>
</feature>
<dbReference type="EMBL" id="CP036532">
    <property type="protein sequence ID" value="QBK29386.1"/>
    <property type="molecule type" value="Genomic_DNA"/>
</dbReference>
<gene>
    <name evidence="3" type="ORF">E0E05_01515</name>
</gene>
<dbReference type="AlphaFoldDB" id="A0A4P6UYU6"/>
<dbReference type="PANTHER" id="PTHR47814">
    <property type="entry name" value="PEPTIDYL-TRNA HYDROLASE ARFB"/>
    <property type="match status" value="1"/>
</dbReference>
<dbReference type="Gene3D" id="3.30.160.20">
    <property type="match status" value="1"/>
</dbReference>
<keyword evidence="4" id="KW-1185">Reference proteome</keyword>
<evidence type="ECO:0000256" key="1">
    <source>
        <dbReference type="SAM" id="MobiDB-lite"/>
    </source>
</evidence>
<dbReference type="Pfam" id="PF00472">
    <property type="entry name" value="RF-1"/>
    <property type="match status" value="1"/>
</dbReference>
<name>A0A4P6UYU6_9HYPH</name>
<dbReference type="KEGG" id="rpod:E0E05_01515"/>
<dbReference type="GO" id="GO:0043022">
    <property type="term" value="F:ribosome binding"/>
    <property type="evidence" value="ECO:0007669"/>
    <property type="project" value="TreeGrafter"/>
</dbReference>
<dbReference type="OrthoDB" id="9815709at2"/>
<protein>
    <submittedName>
        <fullName evidence="3">Aminoacyl-tRNA hydrolase</fullName>
        <ecNumber evidence="3">3.1.1.29</ecNumber>
    </submittedName>
</protein>
<organism evidence="3 4">
    <name type="scientific">Roseitalea porphyridii</name>
    <dbReference type="NCBI Taxonomy" id="1852022"/>
    <lineage>
        <taxon>Bacteria</taxon>
        <taxon>Pseudomonadati</taxon>
        <taxon>Pseudomonadota</taxon>
        <taxon>Alphaproteobacteria</taxon>
        <taxon>Hyphomicrobiales</taxon>
        <taxon>Ahrensiaceae</taxon>
        <taxon>Roseitalea</taxon>
    </lineage>
</organism>
<dbReference type="RefSeq" id="WP_131615089.1">
    <property type="nucleotide sequence ID" value="NZ_CP036532.1"/>
</dbReference>
<keyword evidence="3" id="KW-0378">Hydrolase</keyword>
<sequence>MGVDPLRLGNGREVPAWTLTEAFVQSAGPGGQNVNKVATAVQLRFQAKGSGVFTDSQYARLMRLAGKRGTKAGEVVIEASRYRTQERNRQDARDRLAALIEKALAPPPPPRKRTRPTRGSVERRLKAKAGRGQIKKLRGPVEDEQ</sequence>
<evidence type="ECO:0000313" key="4">
    <source>
        <dbReference type="Proteomes" id="UP000293719"/>
    </source>
</evidence>
<accession>A0A4P6UYU6</accession>
<dbReference type="InterPro" id="IPR000352">
    <property type="entry name" value="Pep_chain_release_fac_I"/>
</dbReference>
<feature type="region of interest" description="Disordered" evidence="1">
    <location>
        <begin position="101"/>
        <end position="145"/>
    </location>
</feature>
<reference evidence="3 4" key="1">
    <citation type="journal article" date="2017" name="Int. J. Syst. Evol. Microbiol.">
        <title>Roseitalea porphyridii gen. nov., sp. nov., isolated from a red alga, and reclassification of Hoeflea suaedae Chung et al. 2013 as Pseudohoeflea suaedae gen. nov., comb. nov.</title>
        <authorList>
            <person name="Hyeon J.W."/>
            <person name="Jeong S.E."/>
            <person name="Baek K."/>
            <person name="Jeon C.O."/>
        </authorList>
    </citation>
    <scope>NUCLEOTIDE SEQUENCE [LARGE SCALE GENOMIC DNA]</scope>
    <source>
        <strain evidence="3 4">MA7-20</strain>
    </source>
</reference>